<dbReference type="RefSeq" id="XP_026675754.1">
    <property type="nucleotide sequence ID" value="XM_026819953.1"/>
</dbReference>
<evidence type="ECO:0000313" key="5">
    <source>
        <dbReference type="Proteomes" id="UP000079169"/>
    </source>
</evidence>
<evidence type="ECO:0000256" key="4">
    <source>
        <dbReference type="SAM" id="SignalP"/>
    </source>
</evidence>
<dbReference type="InterPro" id="IPR022353">
    <property type="entry name" value="Insulin_CS"/>
</dbReference>
<evidence type="ECO:0000313" key="7">
    <source>
        <dbReference type="RefSeq" id="XP_026675754.1"/>
    </source>
</evidence>
<organism evidence="5 6">
    <name type="scientific">Diaphorina citri</name>
    <name type="common">Asian citrus psyllid</name>
    <dbReference type="NCBI Taxonomy" id="121845"/>
    <lineage>
        <taxon>Eukaryota</taxon>
        <taxon>Metazoa</taxon>
        <taxon>Ecdysozoa</taxon>
        <taxon>Arthropoda</taxon>
        <taxon>Hexapoda</taxon>
        <taxon>Insecta</taxon>
        <taxon>Pterygota</taxon>
        <taxon>Neoptera</taxon>
        <taxon>Paraneoptera</taxon>
        <taxon>Hemiptera</taxon>
        <taxon>Sternorrhyncha</taxon>
        <taxon>Psylloidea</taxon>
        <taxon>Psyllidae</taxon>
        <taxon>Diaphorininae</taxon>
        <taxon>Diaphorina</taxon>
    </lineage>
</organism>
<evidence type="ECO:0000256" key="3">
    <source>
        <dbReference type="ARBA" id="ARBA00022729"/>
    </source>
</evidence>
<dbReference type="GO" id="GO:0005576">
    <property type="term" value="C:extracellular region"/>
    <property type="evidence" value="ECO:0007669"/>
    <property type="project" value="UniProtKB-ARBA"/>
</dbReference>
<sequence>MVKAHPHLITCIFLAVLSHLTSANEGDTKNKVPSIPIHACAERLYQVRNVMCSIYGKRDAGGKRSMSSSGRNALEELYADYGNVEDLPMIVGVSEDGTPITEVAYPPRMSAPRYTRLRRFQQQEPGLASLCCTQVCTLHTLLHYC</sequence>
<evidence type="ECO:0000256" key="1">
    <source>
        <dbReference type="ARBA" id="ARBA00009034"/>
    </source>
</evidence>
<protein>
    <submittedName>
        <fullName evidence="6 7">Uncharacterized protein LOC103524576</fullName>
    </submittedName>
</protein>
<keyword evidence="3 4" id="KW-0732">Signal</keyword>
<keyword evidence="5" id="KW-1185">Reference proteome</keyword>
<proteinExistence type="inferred from homology"/>
<dbReference type="AlphaFoldDB" id="A0A1S3DUH7"/>
<reference evidence="6 7" key="1">
    <citation type="submission" date="2025-04" db="UniProtKB">
        <authorList>
            <consortium name="RefSeq"/>
        </authorList>
    </citation>
    <scope>IDENTIFICATION</scope>
</reference>
<dbReference type="InterPro" id="IPR036438">
    <property type="entry name" value="Insulin-like_sf"/>
</dbReference>
<feature type="signal peptide" evidence="4">
    <location>
        <begin position="1"/>
        <end position="23"/>
    </location>
</feature>
<feature type="chain" id="PRO_5044565845" evidence="4">
    <location>
        <begin position="24"/>
        <end position="145"/>
    </location>
</feature>
<dbReference type="GeneID" id="103524576"/>
<dbReference type="Gene3D" id="1.10.100.10">
    <property type="entry name" value="Insulin-like"/>
    <property type="match status" value="1"/>
</dbReference>
<evidence type="ECO:0000313" key="6">
    <source>
        <dbReference type="RefSeq" id="XP_008487825.1"/>
    </source>
</evidence>
<dbReference type="Proteomes" id="UP000079169">
    <property type="component" value="Unplaced"/>
</dbReference>
<dbReference type="PROSITE" id="PS00262">
    <property type="entry name" value="INSULIN"/>
    <property type="match status" value="1"/>
</dbReference>
<dbReference type="PaxDb" id="121845-A0A1S3DUH7"/>
<dbReference type="SUPFAM" id="SSF56994">
    <property type="entry name" value="Insulin-like"/>
    <property type="match status" value="1"/>
</dbReference>
<dbReference type="KEGG" id="dci:103524576"/>
<accession>A0A1S3DUH7</accession>
<comment type="similarity">
    <text evidence="1">Belongs to the insulin family.</text>
</comment>
<keyword evidence="2" id="KW-0165">Cleavage on pair of basic residues</keyword>
<evidence type="ECO:0000256" key="2">
    <source>
        <dbReference type="ARBA" id="ARBA00022685"/>
    </source>
</evidence>
<gene>
    <name evidence="6 7" type="primary">LOC103524576</name>
</gene>
<dbReference type="RefSeq" id="XP_008487825.1">
    <property type="nucleotide sequence ID" value="XM_008489603.2"/>
</dbReference>
<name>A0A1S3DUH7_DIACI</name>